<proteinExistence type="inferred from homology"/>
<dbReference type="SUPFAM" id="SSF46785">
    <property type="entry name" value="Winged helix' DNA-binding domain"/>
    <property type="match status" value="1"/>
</dbReference>
<evidence type="ECO:0000313" key="7">
    <source>
        <dbReference type="Proteomes" id="UP000249008"/>
    </source>
</evidence>
<accession>A0AAX2J7S8</accession>
<dbReference type="Pfam" id="PF00126">
    <property type="entry name" value="HTH_1"/>
    <property type="match status" value="1"/>
</dbReference>
<dbReference type="InterPro" id="IPR005119">
    <property type="entry name" value="LysR_subst-bd"/>
</dbReference>
<protein>
    <submittedName>
        <fullName evidence="6">Hca operon transcriptional activator</fullName>
    </submittedName>
</protein>
<evidence type="ECO:0000256" key="3">
    <source>
        <dbReference type="ARBA" id="ARBA00023125"/>
    </source>
</evidence>
<gene>
    <name evidence="6" type="primary">hcaR_3</name>
    <name evidence="6" type="ORF">NCTC12112_00292</name>
</gene>
<dbReference type="InterPro" id="IPR000847">
    <property type="entry name" value="LysR_HTH_N"/>
</dbReference>
<evidence type="ECO:0000256" key="2">
    <source>
        <dbReference type="ARBA" id="ARBA00023015"/>
    </source>
</evidence>
<evidence type="ECO:0000259" key="5">
    <source>
        <dbReference type="PROSITE" id="PS50931"/>
    </source>
</evidence>
<dbReference type="Pfam" id="PF03466">
    <property type="entry name" value="LysR_substrate"/>
    <property type="match status" value="1"/>
</dbReference>
<dbReference type="InterPro" id="IPR050950">
    <property type="entry name" value="HTH-type_LysR_regulators"/>
</dbReference>
<dbReference type="EMBL" id="LS483487">
    <property type="protein sequence ID" value="SQI99887.1"/>
    <property type="molecule type" value="Genomic_DNA"/>
</dbReference>
<dbReference type="InterPro" id="IPR036388">
    <property type="entry name" value="WH-like_DNA-bd_sf"/>
</dbReference>
<dbReference type="PROSITE" id="PS50931">
    <property type="entry name" value="HTH_LYSR"/>
    <property type="match status" value="1"/>
</dbReference>
<organism evidence="6 7">
    <name type="scientific">Fusobacterium ulcerans</name>
    <dbReference type="NCBI Taxonomy" id="861"/>
    <lineage>
        <taxon>Bacteria</taxon>
        <taxon>Fusobacteriati</taxon>
        <taxon>Fusobacteriota</taxon>
        <taxon>Fusobacteriia</taxon>
        <taxon>Fusobacteriales</taxon>
        <taxon>Fusobacteriaceae</taxon>
        <taxon>Fusobacterium</taxon>
    </lineage>
</organism>
<dbReference type="GO" id="GO:0003677">
    <property type="term" value="F:DNA binding"/>
    <property type="evidence" value="ECO:0007669"/>
    <property type="project" value="UniProtKB-KW"/>
</dbReference>
<keyword evidence="3" id="KW-0238">DNA-binding</keyword>
<dbReference type="PRINTS" id="PR00039">
    <property type="entry name" value="HTHLYSR"/>
</dbReference>
<dbReference type="GO" id="GO:0005829">
    <property type="term" value="C:cytosol"/>
    <property type="evidence" value="ECO:0007669"/>
    <property type="project" value="TreeGrafter"/>
</dbReference>
<name>A0AAX2J7S8_9FUSO</name>
<evidence type="ECO:0000256" key="4">
    <source>
        <dbReference type="ARBA" id="ARBA00023163"/>
    </source>
</evidence>
<dbReference type="CDD" id="cd05466">
    <property type="entry name" value="PBP2_LTTR_substrate"/>
    <property type="match status" value="1"/>
</dbReference>
<dbReference type="KEGG" id="ful:C4N20_08705"/>
<dbReference type="AlphaFoldDB" id="A0AAX2J7S8"/>
<dbReference type="GO" id="GO:0003700">
    <property type="term" value="F:DNA-binding transcription factor activity"/>
    <property type="evidence" value="ECO:0007669"/>
    <property type="project" value="InterPro"/>
</dbReference>
<dbReference type="SUPFAM" id="SSF53850">
    <property type="entry name" value="Periplasmic binding protein-like II"/>
    <property type="match status" value="1"/>
</dbReference>
<keyword evidence="4" id="KW-0804">Transcription</keyword>
<dbReference type="PANTHER" id="PTHR30419">
    <property type="entry name" value="HTH-TYPE TRANSCRIPTIONAL REGULATOR YBHD"/>
    <property type="match status" value="1"/>
</dbReference>
<comment type="similarity">
    <text evidence="1">Belongs to the LysR transcriptional regulatory family.</text>
</comment>
<dbReference type="InterPro" id="IPR036390">
    <property type="entry name" value="WH_DNA-bd_sf"/>
</dbReference>
<feature type="domain" description="HTH lysR-type" evidence="5">
    <location>
        <begin position="1"/>
        <end position="56"/>
    </location>
</feature>
<dbReference type="Proteomes" id="UP000249008">
    <property type="component" value="Chromosome 1"/>
</dbReference>
<dbReference type="GeneID" id="78454888"/>
<evidence type="ECO:0000313" key="6">
    <source>
        <dbReference type="EMBL" id="SQI99887.1"/>
    </source>
</evidence>
<dbReference type="Gene3D" id="1.10.10.10">
    <property type="entry name" value="Winged helix-like DNA-binding domain superfamily/Winged helix DNA-binding domain"/>
    <property type="match status" value="1"/>
</dbReference>
<keyword evidence="2" id="KW-0805">Transcription regulation</keyword>
<dbReference type="RefSeq" id="WP_005979107.1">
    <property type="nucleotide sequence ID" value="NZ_BAABXY010000001.1"/>
</dbReference>
<dbReference type="Gene3D" id="3.40.190.290">
    <property type="match status" value="1"/>
</dbReference>
<evidence type="ECO:0000256" key="1">
    <source>
        <dbReference type="ARBA" id="ARBA00009437"/>
    </source>
</evidence>
<reference evidence="6 7" key="1">
    <citation type="submission" date="2018-06" db="EMBL/GenBank/DDBJ databases">
        <authorList>
            <consortium name="Pathogen Informatics"/>
            <person name="Doyle S."/>
        </authorList>
    </citation>
    <scope>NUCLEOTIDE SEQUENCE [LARGE SCALE GENOMIC DNA]</scope>
    <source>
        <strain evidence="6 7">NCTC12112</strain>
    </source>
</reference>
<sequence>MTTSFEIFLKVAEELSVSRAAARCFVTQQCVSDHIKRLEEDYGILLFNRKPHFSLTEAGQILYESVLDMQKIEENIKMKFDRLKNNKKLTVGMNATRISLILPELLPIYNEIFPDVEISFVMRETRVLEQMLLKGEIDVFVGVNANSSSKYSADLLGMEKINIIISSKLFKKNFNSKNLKEMKKGVDFSEFKNISFVKEPGWSRINELIDFYSKREDVYLKPLYYTRDYDTQMALCSSGLVAVVCPGMITKKILEHNEKNSKENEIFIFPLNNQTELLKIELITLKKSDESDYKIKFIELLKKHMKENIN</sequence>